<keyword evidence="2" id="KW-1185">Reference proteome</keyword>
<sequence>MGGTEHLTLPQLFPQLQRVDVGLGLLGGVSPFVPAASAVISAGMRVGPLARGIRSVVARTSPGSSGGPSESNRAAGSSVVIAEAMAPDGTCLHRTELRGIEGFTFTAQFLAWAAAQAANGEITGAGALGPVQAFELDALTEGVARSGIALESAG</sequence>
<protein>
    <recommendedName>
        <fullName evidence="3">Saccharopine dehydrogenase NADP binding domain-containing protein</fullName>
    </recommendedName>
</protein>
<gene>
    <name evidence="1" type="ORF">IGS67_09540</name>
</gene>
<name>A0ABR9DUN6_9MICO</name>
<dbReference type="EMBL" id="JACZDF010000004">
    <property type="protein sequence ID" value="MBD9699730.1"/>
    <property type="molecule type" value="Genomic_DNA"/>
</dbReference>
<organism evidence="1 2">
    <name type="scientific">Flavimobilis rhizosphaerae</name>
    <dbReference type="NCBI Taxonomy" id="2775421"/>
    <lineage>
        <taxon>Bacteria</taxon>
        <taxon>Bacillati</taxon>
        <taxon>Actinomycetota</taxon>
        <taxon>Actinomycetes</taxon>
        <taxon>Micrococcales</taxon>
        <taxon>Jonesiaceae</taxon>
        <taxon>Flavimobilis</taxon>
    </lineage>
</organism>
<accession>A0ABR9DUN6</accession>
<dbReference type="RefSeq" id="WP_192280014.1">
    <property type="nucleotide sequence ID" value="NZ_JACZDF010000004.1"/>
</dbReference>
<evidence type="ECO:0000313" key="2">
    <source>
        <dbReference type="Proteomes" id="UP000642107"/>
    </source>
</evidence>
<evidence type="ECO:0000313" key="1">
    <source>
        <dbReference type="EMBL" id="MBD9699730.1"/>
    </source>
</evidence>
<reference evidence="1 2" key="1">
    <citation type="submission" date="2020-09" db="EMBL/GenBank/DDBJ databases">
        <title>Flavimobilis rhizosphaerae sp. nov., isolated from rhizosphere soil of Spartina alterniflora.</title>
        <authorList>
            <person name="Hanqin C."/>
        </authorList>
    </citation>
    <scope>NUCLEOTIDE SEQUENCE [LARGE SCALE GENOMIC DNA]</scope>
    <source>
        <strain evidence="1 2">GY 10621</strain>
    </source>
</reference>
<dbReference type="Proteomes" id="UP000642107">
    <property type="component" value="Unassembled WGS sequence"/>
</dbReference>
<evidence type="ECO:0008006" key="3">
    <source>
        <dbReference type="Google" id="ProtNLM"/>
    </source>
</evidence>
<proteinExistence type="predicted"/>
<comment type="caution">
    <text evidence="1">The sequence shown here is derived from an EMBL/GenBank/DDBJ whole genome shotgun (WGS) entry which is preliminary data.</text>
</comment>